<evidence type="ECO:0000313" key="2">
    <source>
        <dbReference type="EMBL" id="GCE15631.1"/>
    </source>
</evidence>
<keyword evidence="3" id="KW-1185">Reference proteome</keyword>
<evidence type="ECO:0000313" key="3">
    <source>
        <dbReference type="Proteomes" id="UP000287352"/>
    </source>
</evidence>
<name>A0A402A9K0_9CHLR</name>
<dbReference type="InterPro" id="IPR015791">
    <property type="entry name" value="Antimic/Inh_G_crystallin-like"/>
</dbReference>
<sequence length="129" mass="14293">MWRKDFPLMHSKKLLPYLAFLFLTLVLPFSFASARAHAAPLSHATVSVPCSSSNKLKINTDSGDVYCFQQSGTETVNIYSPNHVASNYWSGYLYFSSGEPILFCNNDSWYLGPAGQTITSVVISPIMLC</sequence>
<feature type="chain" id="PRO_5019227573" description="C-type lysozyme inhibitor domain-containing protein" evidence="1">
    <location>
        <begin position="39"/>
        <end position="129"/>
    </location>
</feature>
<proteinExistence type="predicted"/>
<dbReference type="Gene3D" id="2.60.20.30">
    <property type="match status" value="1"/>
</dbReference>
<gene>
    <name evidence="2" type="ORF">KTT_54900</name>
</gene>
<dbReference type="EMBL" id="BIFR01000002">
    <property type="protein sequence ID" value="GCE15631.1"/>
    <property type="molecule type" value="Genomic_DNA"/>
</dbReference>
<keyword evidence="1" id="KW-0732">Signal</keyword>
<reference evidence="3" key="1">
    <citation type="submission" date="2018-12" db="EMBL/GenBank/DDBJ databases">
        <title>Tengunoibacter tsumagoiensis gen. nov., sp. nov., Dictyobacter kobayashii sp. nov., D. alpinus sp. nov., and D. joshuensis sp. nov. and description of Dictyobacteraceae fam. nov. within the order Ktedonobacterales isolated from Tengu-no-mugimeshi.</title>
        <authorList>
            <person name="Wang C.M."/>
            <person name="Zheng Y."/>
            <person name="Sakai Y."/>
            <person name="Toyoda A."/>
            <person name="Minakuchi Y."/>
            <person name="Abe K."/>
            <person name="Yokota A."/>
            <person name="Yabe S."/>
        </authorList>
    </citation>
    <scope>NUCLEOTIDE SEQUENCE [LARGE SCALE GENOMIC DNA]</scope>
    <source>
        <strain evidence="3">Uno3</strain>
    </source>
</reference>
<organism evidence="2 3">
    <name type="scientific">Tengunoibacter tsumagoiensis</name>
    <dbReference type="NCBI Taxonomy" id="2014871"/>
    <lineage>
        <taxon>Bacteria</taxon>
        <taxon>Bacillati</taxon>
        <taxon>Chloroflexota</taxon>
        <taxon>Ktedonobacteria</taxon>
        <taxon>Ktedonobacterales</taxon>
        <taxon>Dictyobacteraceae</taxon>
        <taxon>Tengunoibacter</taxon>
    </lineage>
</organism>
<dbReference type="Proteomes" id="UP000287352">
    <property type="component" value="Unassembled WGS sequence"/>
</dbReference>
<evidence type="ECO:0008006" key="4">
    <source>
        <dbReference type="Google" id="ProtNLM"/>
    </source>
</evidence>
<dbReference type="AlphaFoldDB" id="A0A402A9K0"/>
<protein>
    <recommendedName>
        <fullName evidence="4">C-type lysozyme inhibitor domain-containing protein</fullName>
    </recommendedName>
</protein>
<evidence type="ECO:0000256" key="1">
    <source>
        <dbReference type="SAM" id="SignalP"/>
    </source>
</evidence>
<comment type="caution">
    <text evidence="2">The sequence shown here is derived from an EMBL/GenBank/DDBJ whole genome shotgun (WGS) entry which is preliminary data.</text>
</comment>
<accession>A0A402A9K0</accession>
<feature type="signal peptide" evidence="1">
    <location>
        <begin position="1"/>
        <end position="38"/>
    </location>
</feature>